<dbReference type="CDD" id="cd13882">
    <property type="entry name" value="CuRO_2_Tv-LCC_like"/>
    <property type="match status" value="1"/>
</dbReference>
<evidence type="ECO:0000256" key="9">
    <source>
        <dbReference type="ARBA" id="ARBA00023002"/>
    </source>
</evidence>
<evidence type="ECO:0000256" key="10">
    <source>
        <dbReference type="ARBA" id="ARBA00023008"/>
    </source>
</evidence>
<reference evidence="19" key="1">
    <citation type="journal article" date="2021" name="New Phytol.">
        <title>Evolutionary innovations through gain and loss of genes in the ectomycorrhizal Boletales.</title>
        <authorList>
            <person name="Wu G."/>
            <person name="Miyauchi S."/>
            <person name="Morin E."/>
            <person name="Kuo A."/>
            <person name="Drula E."/>
            <person name="Varga T."/>
            <person name="Kohler A."/>
            <person name="Feng B."/>
            <person name="Cao Y."/>
            <person name="Lipzen A."/>
            <person name="Daum C."/>
            <person name="Hundley H."/>
            <person name="Pangilinan J."/>
            <person name="Johnson J."/>
            <person name="Barry K."/>
            <person name="LaButti K."/>
            <person name="Ng V."/>
            <person name="Ahrendt S."/>
            <person name="Min B."/>
            <person name="Choi I.G."/>
            <person name="Park H."/>
            <person name="Plett J.M."/>
            <person name="Magnuson J."/>
            <person name="Spatafora J.W."/>
            <person name="Nagy L.G."/>
            <person name="Henrissat B."/>
            <person name="Grigoriev I.V."/>
            <person name="Yang Z.L."/>
            <person name="Xu J."/>
            <person name="Martin F.M."/>
        </authorList>
    </citation>
    <scope>NUCLEOTIDE SEQUENCE</scope>
    <source>
        <strain evidence="19">KKN 215</strain>
    </source>
</reference>
<comment type="cofactor">
    <cofactor evidence="2">
        <name>Cu cation</name>
        <dbReference type="ChEBI" id="CHEBI:23378"/>
    </cofactor>
</comment>
<dbReference type="GO" id="GO:0005576">
    <property type="term" value="C:extracellular region"/>
    <property type="evidence" value="ECO:0007669"/>
    <property type="project" value="UniProtKB-SubCell"/>
</dbReference>
<organism evidence="19 20">
    <name type="scientific">Cristinia sonorae</name>
    <dbReference type="NCBI Taxonomy" id="1940300"/>
    <lineage>
        <taxon>Eukaryota</taxon>
        <taxon>Fungi</taxon>
        <taxon>Dikarya</taxon>
        <taxon>Basidiomycota</taxon>
        <taxon>Agaricomycotina</taxon>
        <taxon>Agaricomycetes</taxon>
        <taxon>Agaricomycetidae</taxon>
        <taxon>Agaricales</taxon>
        <taxon>Pleurotineae</taxon>
        <taxon>Stephanosporaceae</taxon>
        <taxon>Cristinia</taxon>
    </lineage>
</organism>
<evidence type="ECO:0000259" key="18">
    <source>
        <dbReference type="Pfam" id="PF07732"/>
    </source>
</evidence>
<dbReference type="CDD" id="cd13903">
    <property type="entry name" value="CuRO_3_Tv-LCC_like"/>
    <property type="match status" value="1"/>
</dbReference>
<dbReference type="InterPro" id="IPR011707">
    <property type="entry name" value="Cu-oxidase-like_N"/>
</dbReference>
<keyword evidence="13" id="KW-0439">Lignin degradation</keyword>
<dbReference type="Pfam" id="PF00394">
    <property type="entry name" value="Cu-oxidase"/>
    <property type="match status" value="1"/>
</dbReference>
<dbReference type="Gene3D" id="2.60.40.420">
    <property type="entry name" value="Cupredoxins - blue copper proteins"/>
    <property type="match status" value="4"/>
</dbReference>
<comment type="catalytic activity">
    <reaction evidence="1">
        <text>4 hydroquinone + O2 = 4 benzosemiquinone + 2 H2O</text>
        <dbReference type="Rhea" id="RHEA:11276"/>
        <dbReference type="ChEBI" id="CHEBI:15377"/>
        <dbReference type="ChEBI" id="CHEBI:15379"/>
        <dbReference type="ChEBI" id="CHEBI:17594"/>
        <dbReference type="ChEBI" id="CHEBI:17977"/>
        <dbReference type="EC" id="1.10.3.2"/>
    </reaction>
</comment>
<evidence type="ECO:0000256" key="4">
    <source>
        <dbReference type="ARBA" id="ARBA00010609"/>
    </source>
</evidence>
<feature type="signal peptide" evidence="15">
    <location>
        <begin position="1"/>
        <end position="21"/>
    </location>
</feature>
<feature type="domain" description="Plastocyanin-like" evidence="17">
    <location>
        <begin position="367"/>
        <end position="475"/>
    </location>
</feature>
<dbReference type="Proteomes" id="UP000813824">
    <property type="component" value="Unassembled WGS sequence"/>
</dbReference>
<proteinExistence type="inferred from homology"/>
<feature type="compositionally biased region" description="Polar residues" evidence="14">
    <location>
        <begin position="309"/>
        <end position="318"/>
    </location>
</feature>
<evidence type="ECO:0000256" key="5">
    <source>
        <dbReference type="ARBA" id="ARBA00012297"/>
    </source>
</evidence>
<dbReference type="AlphaFoldDB" id="A0A8K0UJR1"/>
<evidence type="ECO:0000256" key="13">
    <source>
        <dbReference type="ARBA" id="ARBA00023185"/>
    </source>
</evidence>
<dbReference type="FunFam" id="2.60.40.420:FF:000045">
    <property type="entry name" value="Laccase 2"/>
    <property type="match status" value="1"/>
</dbReference>
<dbReference type="InterPro" id="IPR045087">
    <property type="entry name" value="Cu-oxidase_fam"/>
</dbReference>
<gene>
    <name evidence="19" type="ORF">BXZ70DRAFT_389422</name>
</gene>
<keyword evidence="10" id="KW-0186">Copper</keyword>
<keyword evidence="8" id="KW-0677">Repeat</keyword>
<keyword evidence="20" id="KW-1185">Reference proteome</keyword>
<evidence type="ECO:0000256" key="8">
    <source>
        <dbReference type="ARBA" id="ARBA00022737"/>
    </source>
</evidence>
<evidence type="ECO:0000313" key="20">
    <source>
        <dbReference type="Proteomes" id="UP000813824"/>
    </source>
</evidence>
<dbReference type="PANTHER" id="PTHR11709">
    <property type="entry name" value="MULTI-COPPER OXIDASE"/>
    <property type="match status" value="1"/>
</dbReference>
<dbReference type="Pfam" id="PF07731">
    <property type="entry name" value="Cu-oxidase_2"/>
    <property type="match status" value="1"/>
</dbReference>
<evidence type="ECO:0000256" key="3">
    <source>
        <dbReference type="ARBA" id="ARBA00004613"/>
    </source>
</evidence>
<evidence type="ECO:0000313" key="19">
    <source>
        <dbReference type="EMBL" id="KAH8093244.1"/>
    </source>
</evidence>
<protein>
    <recommendedName>
        <fullName evidence="5">laccase</fullName>
        <ecNumber evidence="5">1.10.3.2</ecNumber>
    </recommendedName>
</protein>
<comment type="similarity">
    <text evidence="4">Belongs to the multicopper oxidase family.</text>
</comment>
<dbReference type="SUPFAM" id="SSF49503">
    <property type="entry name" value="Cupredoxins"/>
    <property type="match status" value="3"/>
</dbReference>
<feature type="region of interest" description="Disordered" evidence="14">
    <location>
        <begin position="308"/>
        <end position="335"/>
    </location>
</feature>
<feature type="domain" description="Plastocyanin-like" evidence="18">
    <location>
        <begin position="31"/>
        <end position="151"/>
    </location>
</feature>
<evidence type="ECO:0000259" key="17">
    <source>
        <dbReference type="Pfam" id="PF07731"/>
    </source>
</evidence>
<evidence type="ECO:0000256" key="12">
    <source>
        <dbReference type="ARBA" id="ARBA00023180"/>
    </source>
</evidence>
<dbReference type="PANTHER" id="PTHR11709:SF394">
    <property type="entry name" value="FI03373P-RELATED"/>
    <property type="match status" value="1"/>
</dbReference>
<evidence type="ECO:0000259" key="16">
    <source>
        <dbReference type="Pfam" id="PF00394"/>
    </source>
</evidence>
<comment type="caution">
    <text evidence="19">The sequence shown here is derived from an EMBL/GenBank/DDBJ whole genome shotgun (WGS) entry which is preliminary data.</text>
</comment>
<evidence type="ECO:0000256" key="2">
    <source>
        <dbReference type="ARBA" id="ARBA00001935"/>
    </source>
</evidence>
<dbReference type="PROSITE" id="PS00079">
    <property type="entry name" value="MULTICOPPER_OXIDASE1"/>
    <property type="match status" value="1"/>
</dbReference>
<accession>A0A8K0UJR1</accession>
<evidence type="ECO:0000256" key="1">
    <source>
        <dbReference type="ARBA" id="ARBA00000349"/>
    </source>
</evidence>
<feature type="chain" id="PRO_5035447317" description="laccase" evidence="15">
    <location>
        <begin position="22"/>
        <end position="538"/>
    </location>
</feature>
<dbReference type="CDD" id="cd13856">
    <property type="entry name" value="CuRO_1_Tv-LCC_like"/>
    <property type="match status" value="1"/>
</dbReference>
<keyword evidence="7" id="KW-0479">Metal-binding</keyword>
<keyword evidence="11" id="KW-1015">Disulfide bond</keyword>
<dbReference type="InterPro" id="IPR001117">
    <property type="entry name" value="Cu-oxidase_2nd"/>
</dbReference>
<name>A0A8K0UJR1_9AGAR</name>
<dbReference type="InterPro" id="IPR011706">
    <property type="entry name" value="Cu-oxidase_C"/>
</dbReference>
<dbReference type="EMBL" id="JAEVFJ010000029">
    <property type="protein sequence ID" value="KAH8093244.1"/>
    <property type="molecule type" value="Genomic_DNA"/>
</dbReference>
<keyword evidence="15" id="KW-0732">Signal</keyword>
<dbReference type="OrthoDB" id="2121828at2759"/>
<dbReference type="Pfam" id="PF07732">
    <property type="entry name" value="Cu-oxidase_3"/>
    <property type="match status" value="1"/>
</dbReference>
<dbReference type="FunFam" id="2.60.40.420:FF:000125">
    <property type="entry name" value="Laccase 2"/>
    <property type="match status" value="1"/>
</dbReference>
<evidence type="ECO:0000256" key="15">
    <source>
        <dbReference type="SAM" id="SignalP"/>
    </source>
</evidence>
<feature type="domain" description="Plastocyanin-like" evidence="16">
    <location>
        <begin position="163"/>
        <end position="304"/>
    </location>
</feature>
<dbReference type="InterPro" id="IPR033138">
    <property type="entry name" value="Cu_oxidase_CS"/>
</dbReference>
<sequence>MARLHLTSTFVALAFTLGALAGIGPVTDLHITNAQVNPDGQPRDAVLAGNTFPGPLITGNKGDNFQINVIDELTEASMLKTTSIHWHGFFQHGTNWADGPAFVNQCPIASGDSFLYNFHVPDQAGTFWYHSHLSTQYCDGLRGAFVVYDPQDPHASLYDVDNDDTVITLADWYHTLARAGPKFPTADSTLINGKGRFKLGPAADLAVITVEAGKRYRFRLVNIACDPNYVFSIDNHDMTVIEVDGVNSQPLLVDSLQIFAAQRYSVVVNANQPVGNYWIRANPQPGTTGFAGGINSAILRYVGAPVADPTTTQPTSTKPLKETDLHPLENPGAPGQPVPGGVDKAFNLLFAFNGAAGEFTINGATFVPPTVPVLLQILSGAQTAQDLLPTGSVFPIPGNSVIEISMPGGVLGGPHPFHLHGHVFDVVRSAGSTVYNYDNPIRRDVVSTGGAGDNVTIRFTVRIIHIYLLHLRTDWFRLVMQTDNAGPWFLHCHIDWHLEAGFAVVFAEDIPNVASGNPVPQAWSDLCPKYNALDPSDH</sequence>
<comment type="subcellular location">
    <subcellularLocation>
        <location evidence="3">Secreted</location>
    </subcellularLocation>
</comment>
<evidence type="ECO:0000256" key="14">
    <source>
        <dbReference type="SAM" id="MobiDB-lite"/>
    </source>
</evidence>
<evidence type="ECO:0000256" key="11">
    <source>
        <dbReference type="ARBA" id="ARBA00023157"/>
    </source>
</evidence>
<dbReference type="GO" id="GO:0052716">
    <property type="term" value="F:hydroquinone:oxygen oxidoreductase activity"/>
    <property type="evidence" value="ECO:0007669"/>
    <property type="project" value="UniProtKB-EC"/>
</dbReference>
<evidence type="ECO:0000256" key="6">
    <source>
        <dbReference type="ARBA" id="ARBA00022525"/>
    </source>
</evidence>
<keyword evidence="12" id="KW-0325">Glycoprotein</keyword>
<keyword evidence="9" id="KW-0560">Oxidoreductase</keyword>
<evidence type="ECO:0000256" key="7">
    <source>
        <dbReference type="ARBA" id="ARBA00022723"/>
    </source>
</evidence>
<dbReference type="GO" id="GO:0046274">
    <property type="term" value="P:lignin catabolic process"/>
    <property type="evidence" value="ECO:0007669"/>
    <property type="project" value="UniProtKB-KW"/>
</dbReference>
<dbReference type="InterPro" id="IPR008972">
    <property type="entry name" value="Cupredoxin"/>
</dbReference>
<dbReference type="GO" id="GO:0005507">
    <property type="term" value="F:copper ion binding"/>
    <property type="evidence" value="ECO:0007669"/>
    <property type="project" value="InterPro"/>
</dbReference>
<dbReference type="EC" id="1.10.3.2" evidence="5"/>
<keyword evidence="6" id="KW-0964">Secreted</keyword>